<keyword evidence="5 10" id="KW-0472">Membrane</keyword>
<comment type="similarity">
    <text evidence="7 10">Belongs to the fluoride channel Fluc/FEX (TC 1.A.43) family.</text>
</comment>
<evidence type="ECO:0000256" key="4">
    <source>
        <dbReference type="ARBA" id="ARBA00022989"/>
    </source>
</evidence>
<accession>C0BWV5</accession>
<proteinExistence type="inferred from homology"/>
<evidence type="ECO:0000256" key="6">
    <source>
        <dbReference type="ARBA" id="ARBA00023303"/>
    </source>
</evidence>
<comment type="caution">
    <text evidence="11">The sequence shown here is derived from an EMBL/GenBank/DDBJ whole genome shotgun (WGS) entry which is preliminary data.</text>
</comment>
<feature type="transmembrane region" description="Helical" evidence="10">
    <location>
        <begin position="32"/>
        <end position="52"/>
    </location>
</feature>
<dbReference type="PANTHER" id="PTHR28259">
    <property type="entry name" value="FLUORIDE EXPORT PROTEIN 1-RELATED"/>
    <property type="match status" value="1"/>
</dbReference>
<evidence type="ECO:0000313" key="11">
    <source>
        <dbReference type="EMBL" id="EEG75553.1"/>
    </source>
</evidence>
<dbReference type="RefSeq" id="WP_006441621.1">
    <property type="nucleotide sequence ID" value="NZ_CP036524.1"/>
</dbReference>
<keyword evidence="3 10" id="KW-0812">Transmembrane</keyword>
<dbReference type="NCBIfam" id="TIGR00494">
    <property type="entry name" value="crcB"/>
    <property type="match status" value="1"/>
</dbReference>
<evidence type="ECO:0000256" key="3">
    <source>
        <dbReference type="ARBA" id="ARBA00022692"/>
    </source>
</evidence>
<dbReference type="PANTHER" id="PTHR28259:SF1">
    <property type="entry name" value="FLUORIDE EXPORT PROTEIN 1-RELATED"/>
    <property type="match status" value="1"/>
</dbReference>
<dbReference type="GO" id="GO:0062054">
    <property type="term" value="F:fluoride channel activity"/>
    <property type="evidence" value="ECO:0007669"/>
    <property type="project" value="UniProtKB-UniRule"/>
</dbReference>
<dbReference type="OrthoDB" id="9815830at2"/>
<dbReference type="EMBL" id="ABYI02000007">
    <property type="protein sequence ID" value="EEG75553.1"/>
    <property type="molecule type" value="Genomic_DNA"/>
</dbReference>
<evidence type="ECO:0000256" key="5">
    <source>
        <dbReference type="ARBA" id="ARBA00023136"/>
    </source>
</evidence>
<protein>
    <recommendedName>
        <fullName evidence="10">Fluoride-specific ion channel FluC</fullName>
    </recommendedName>
</protein>
<dbReference type="AlphaFoldDB" id="C0BWV5"/>
<reference evidence="11" key="2">
    <citation type="submission" date="2013-06" db="EMBL/GenBank/DDBJ databases">
        <title>Draft genome sequence of Clostridium hylemonae (DSM 15053).</title>
        <authorList>
            <person name="Sudarsanam P."/>
            <person name="Ley R."/>
            <person name="Guruge J."/>
            <person name="Turnbaugh P.J."/>
            <person name="Mahowald M."/>
            <person name="Liep D."/>
            <person name="Gordon J."/>
        </authorList>
    </citation>
    <scope>NUCLEOTIDE SEQUENCE</scope>
    <source>
        <strain evidence="11">DSM 15053</strain>
    </source>
</reference>
<keyword evidence="2 10" id="KW-1003">Cell membrane</keyword>
<gene>
    <name evidence="10 11" type="primary">crcB</name>
    <name evidence="10" type="synonym">fluC</name>
    <name evidence="11" type="ORF">CLOHYLEM_04289</name>
</gene>
<feature type="transmembrane region" description="Helical" evidence="10">
    <location>
        <begin position="64"/>
        <end position="82"/>
    </location>
</feature>
<evidence type="ECO:0000256" key="1">
    <source>
        <dbReference type="ARBA" id="ARBA00004651"/>
    </source>
</evidence>
<dbReference type="GO" id="GO:0046872">
    <property type="term" value="F:metal ion binding"/>
    <property type="evidence" value="ECO:0007669"/>
    <property type="project" value="UniProtKB-KW"/>
</dbReference>
<comment type="function">
    <text evidence="9 10">Fluoride-specific ion channel. Important for reducing fluoride concentration in the cell, thus reducing its toxicity.</text>
</comment>
<reference evidence="11" key="1">
    <citation type="submission" date="2009-02" db="EMBL/GenBank/DDBJ databases">
        <authorList>
            <person name="Fulton L."/>
            <person name="Clifton S."/>
            <person name="Fulton B."/>
            <person name="Xu J."/>
            <person name="Minx P."/>
            <person name="Pepin K.H."/>
            <person name="Johnson M."/>
            <person name="Bhonagiri V."/>
            <person name="Nash W.E."/>
            <person name="Mardis E.R."/>
            <person name="Wilson R.K."/>
        </authorList>
    </citation>
    <scope>NUCLEOTIDE SEQUENCE [LARGE SCALE GENOMIC DNA]</scope>
    <source>
        <strain evidence="11">DSM 15053</strain>
    </source>
</reference>
<keyword evidence="10" id="KW-0915">Sodium</keyword>
<evidence type="ECO:0000256" key="9">
    <source>
        <dbReference type="ARBA" id="ARBA00049940"/>
    </source>
</evidence>
<keyword evidence="10" id="KW-0406">Ion transport</keyword>
<keyword evidence="4 10" id="KW-1133">Transmembrane helix</keyword>
<keyword evidence="6 10" id="KW-0407">Ion channel</keyword>
<evidence type="ECO:0000313" key="12">
    <source>
        <dbReference type="Proteomes" id="UP000004893"/>
    </source>
</evidence>
<dbReference type="GO" id="GO:0005886">
    <property type="term" value="C:plasma membrane"/>
    <property type="evidence" value="ECO:0007669"/>
    <property type="project" value="UniProtKB-SubCell"/>
</dbReference>
<keyword evidence="10" id="KW-0813">Transport</keyword>
<dbReference type="InterPro" id="IPR003691">
    <property type="entry name" value="FluC"/>
</dbReference>
<dbReference type="GO" id="GO:0140114">
    <property type="term" value="P:cellular detoxification of fluoride"/>
    <property type="evidence" value="ECO:0007669"/>
    <property type="project" value="UniProtKB-UniRule"/>
</dbReference>
<dbReference type="STRING" id="553973.CLOHYLEM_04289"/>
<name>C0BWV5_9FIRM</name>
<comment type="subcellular location">
    <subcellularLocation>
        <location evidence="1 10">Cell membrane</location>
        <topology evidence="1 10">Multi-pass membrane protein</topology>
    </subcellularLocation>
</comment>
<feature type="binding site" evidence="10">
    <location>
        <position position="75"/>
    </location>
    <ligand>
        <name>Na(+)</name>
        <dbReference type="ChEBI" id="CHEBI:29101"/>
        <note>structural</note>
    </ligand>
</feature>
<dbReference type="Proteomes" id="UP000004893">
    <property type="component" value="Unassembled WGS sequence"/>
</dbReference>
<sequence length="122" mass="12885">MDKMIIVGLGGALGAMCRYALSLIPWRGEFPVLTLITNLAGVLLIGLVTGIAQSSGTMRPNLLLFLKTGVCGGFTTFSAFSLETITLIERGNRLYAAAYVLLSVAGCLCGAWLGRRAGSRMI</sequence>
<keyword evidence="12" id="KW-1185">Reference proteome</keyword>
<dbReference type="HOGENOM" id="CLU_114342_3_2_9"/>
<organism evidence="11 12">
    <name type="scientific">[Clostridium] hylemonae DSM 15053</name>
    <dbReference type="NCBI Taxonomy" id="553973"/>
    <lineage>
        <taxon>Bacteria</taxon>
        <taxon>Bacillati</taxon>
        <taxon>Bacillota</taxon>
        <taxon>Clostridia</taxon>
        <taxon>Lachnospirales</taxon>
        <taxon>Lachnospiraceae</taxon>
    </lineage>
</organism>
<dbReference type="Pfam" id="PF02537">
    <property type="entry name" value="CRCB"/>
    <property type="match status" value="1"/>
</dbReference>
<comment type="activity regulation">
    <text evidence="10">Na(+) is not transported, but it plays an essential structural role and its presence is essential for fluoride channel function.</text>
</comment>
<dbReference type="eggNOG" id="COG0239">
    <property type="taxonomic scope" value="Bacteria"/>
</dbReference>
<dbReference type="HAMAP" id="MF_00454">
    <property type="entry name" value="FluC"/>
    <property type="match status" value="1"/>
</dbReference>
<feature type="transmembrane region" description="Helical" evidence="10">
    <location>
        <begin position="94"/>
        <end position="114"/>
    </location>
</feature>
<evidence type="ECO:0000256" key="7">
    <source>
        <dbReference type="ARBA" id="ARBA00035120"/>
    </source>
</evidence>
<evidence type="ECO:0000256" key="10">
    <source>
        <dbReference type="HAMAP-Rule" id="MF_00454"/>
    </source>
</evidence>
<feature type="binding site" evidence="10">
    <location>
        <position position="72"/>
    </location>
    <ligand>
        <name>Na(+)</name>
        <dbReference type="ChEBI" id="CHEBI:29101"/>
        <note>structural</note>
    </ligand>
</feature>
<comment type="catalytic activity">
    <reaction evidence="8">
        <text>fluoride(in) = fluoride(out)</text>
        <dbReference type="Rhea" id="RHEA:76159"/>
        <dbReference type="ChEBI" id="CHEBI:17051"/>
    </reaction>
    <physiologicalReaction direction="left-to-right" evidence="8">
        <dbReference type="Rhea" id="RHEA:76160"/>
    </physiologicalReaction>
</comment>
<evidence type="ECO:0000256" key="8">
    <source>
        <dbReference type="ARBA" id="ARBA00035585"/>
    </source>
</evidence>
<keyword evidence="10" id="KW-0479">Metal-binding</keyword>
<evidence type="ECO:0000256" key="2">
    <source>
        <dbReference type="ARBA" id="ARBA00022475"/>
    </source>
</evidence>